<keyword evidence="1" id="KW-0732">Signal</keyword>
<evidence type="ECO:0008006" key="4">
    <source>
        <dbReference type="Google" id="ProtNLM"/>
    </source>
</evidence>
<evidence type="ECO:0000313" key="2">
    <source>
        <dbReference type="EMBL" id="MDC0682718.1"/>
    </source>
</evidence>
<keyword evidence="3" id="KW-1185">Reference proteome</keyword>
<name>A0ABT5CAQ1_9BACT</name>
<dbReference type="Proteomes" id="UP001217485">
    <property type="component" value="Unassembled WGS sequence"/>
</dbReference>
<dbReference type="EMBL" id="JAQNDK010000004">
    <property type="protein sequence ID" value="MDC0682718.1"/>
    <property type="molecule type" value="Genomic_DNA"/>
</dbReference>
<reference evidence="2 3" key="1">
    <citation type="submission" date="2023-01" db="EMBL/GenBank/DDBJ databases">
        <title>Minimal conservation of predation-associated metabolite biosynthetic gene clusters underscores biosynthetic potential of Myxococcota including descriptions for ten novel species: Archangium lansinium sp. nov., Myxococcus landrumus sp. nov., Nannocystis bai.</title>
        <authorList>
            <person name="Ahearne A."/>
            <person name="Stevens C."/>
            <person name="Dowd S."/>
        </authorList>
    </citation>
    <scope>NUCLEOTIDE SEQUENCE [LARGE SCALE GENOMIC DNA]</scope>
    <source>
        <strain evidence="2 3">WIWO2</strain>
    </source>
</reference>
<accession>A0ABT5CAQ1</accession>
<sequence>MKIRVLALPLFMFTSAASASAPPPNFSQQVYLCNSHLQAKVDISFGQTTSTATVQSQSGQVKDNPFVPGIESGMEYAVFVASSVKPSSTASWSTLSAQQAGLVGTPQAPISTGNSTFLNSSSCQIQGTVIISTGCPSASGMNQDYKTIERTWVGCGL</sequence>
<evidence type="ECO:0000256" key="1">
    <source>
        <dbReference type="SAM" id="SignalP"/>
    </source>
</evidence>
<dbReference type="RefSeq" id="WP_272100876.1">
    <property type="nucleotide sequence ID" value="NZ_JAQNDK010000004.1"/>
</dbReference>
<organism evidence="2 3">
    <name type="scientific">Sorangium atrum</name>
    <dbReference type="NCBI Taxonomy" id="2995308"/>
    <lineage>
        <taxon>Bacteria</taxon>
        <taxon>Pseudomonadati</taxon>
        <taxon>Myxococcota</taxon>
        <taxon>Polyangia</taxon>
        <taxon>Polyangiales</taxon>
        <taxon>Polyangiaceae</taxon>
        <taxon>Sorangium</taxon>
    </lineage>
</organism>
<comment type="caution">
    <text evidence="2">The sequence shown here is derived from an EMBL/GenBank/DDBJ whole genome shotgun (WGS) entry which is preliminary data.</text>
</comment>
<feature type="chain" id="PRO_5045840327" description="Secreted protein" evidence="1">
    <location>
        <begin position="22"/>
        <end position="157"/>
    </location>
</feature>
<protein>
    <recommendedName>
        <fullName evidence="4">Secreted protein</fullName>
    </recommendedName>
</protein>
<gene>
    <name evidence="2" type="ORF">POL72_33635</name>
</gene>
<proteinExistence type="predicted"/>
<feature type="signal peptide" evidence="1">
    <location>
        <begin position="1"/>
        <end position="21"/>
    </location>
</feature>
<evidence type="ECO:0000313" key="3">
    <source>
        <dbReference type="Proteomes" id="UP001217485"/>
    </source>
</evidence>